<feature type="region of interest" description="Disordered" evidence="1">
    <location>
        <begin position="186"/>
        <end position="263"/>
    </location>
</feature>
<feature type="region of interest" description="Disordered" evidence="1">
    <location>
        <begin position="151"/>
        <end position="174"/>
    </location>
</feature>
<feature type="compositionally biased region" description="Basic and acidic residues" evidence="1">
    <location>
        <begin position="233"/>
        <end position="244"/>
    </location>
</feature>
<name>A0A8X7U9W2_BRACI</name>
<feature type="compositionally biased region" description="Low complexity" evidence="1">
    <location>
        <begin position="223"/>
        <end position="232"/>
    </location>
</feature>
<feature type="compositionally biased region" description="Acidic residues" evidence="1">
    <location>
        <begin position="192"/>
        <end position="202"/>
    </location>
</feature>
<evidence type="ECO:0000256" key="1">
    <source>
        <dbReference type="SAM" id="MobiDB-lite"/>
    </source>
</evidence>
<reference evidence="3 4" key="1">
    <citation type="submission" date="2020-02" db="EMBL/GenBank/DDBJ databases">
        <authorList>
            <person name="Ma Q."/>
            <person name="Huang Y."/>
            <person name="Song X."/>
            <person name="Pei D."/>
        </authorList>
    </citation>
    <scope>NUCLEOTIDE SEQUENCE [LARGE SCALE GENOMIC DNA]</scope>
    <source>
        <strain evidence="3">Sxm20200214</strain>
        <tissue evidence="3">Leaf</tissue>
    </source>
</reference>
<feature type="compositionally biased region" description="Acidic residues" evidence="1">
    <location>
        <begin position="160"/>
        <end position="174"/>
    </location>
</feature>
<comment type="caution">
    <text evidence="3">The sequence shown here is derived from an EMBL/GenBank/DDBJ whole genome shotgun (WGS) entry which is preliminary data.</text>
</comment>
<evidence type="ECO:0000256" key="2">
    <source>
        <dbReference type="SAM" id="SignalP"/>
    </source>
</evidence>
<feature type="chain" id="PRO_5036468502" evidence="2">
    <location>
        <begin position="19"/>
        <end position="314"/>
    </location>
</feature>
<dbReference type="AlphaFoldDB" id="A0A8X7U9W2"/>
<keyword evidence="2" id="KW-0732">Signal</keyword>
<gene>
    <name evidence="3" type="ORF">Bca52824_064166</name>
</gene>
<evidence type="ECO:0000313" key="4">
    <source>
        <dbReference type="Proteomes" id="UP000886595"/>
    </source>
</evidence>
<dbReference type="Proteomes" id="UP000886595">
    <property type="component" value="Unassembled WGS sequence"/>
</dbReference>
<keyword evidence="4" id="KW-1185">Reference proteome</keyword>
<organism evidence="3 4">
    <name type="scientific">Brassica carinata</name>
    <name type="common">Ethiopian mustard</name>
    <name type="synonym">Abyssinian cabbage</name>
    <dbReference type="NCBI Taxonomy" id="52824"/>
    <lineage>
        <taxon>Eukaryota</taxon>
        <taxon>Viridiplantae</taxon>
        <taxon>Streptophyta</taxon>
        <taxon>Embryophyta</taxon>
        <taxon>Tracheophyta</taxon>
        <taxon>Spermatophyta</taxon>
        <taxon>Magnoliopsida</taxon>
        <taxon>eudicotyledons</taxon>
        <taxon>Gunneridae</taxon>
        <taxon>Pentapetalae</taxon>
        <taxon>rosids</taxon>
        <taxon>malvids</taxon>
        <taxon>Brassicales</taxon>
        <taxon>Brassicaceae</taxon>
        <taxon>Brassiceae</taxon>
        <taxon>Brassica</taxon>
    </lineage>
</organism>
<evidence type="ECO:0000313" key="3">
    <source>
        <dbReference type="EMBL" id="KAG2269611.1"/>
    </source>
</evidence>
<sequence>MMILRVFWFLMSMRNLMASITEKEPYESEEGVREAHLLARTHELDVAAREFTDKKGKGPRVEEASSVIMVWKAFRKGLKRLMGSLSEVCVTVNKMDTRLGVIEKSHKILKRRFKKMKVEKRLTSLEEYQRRLIRGAKKQKAIEERLDGIEKDMKRKENENENNEGEEEKAEEEVEAELQVETEEVEAYKEPEVEEEGGVEVETEPRVDAEQDKEKQKGEETMNEGNEMGTETRVGEEVEAYKEPEVEEEGGVEMETEPPRGRTKAAAAYMGRGSRTVSLKWDDEVSAVDETALSGKDKQGWILTVFKSKDGASL</sequence>
<proteinExistence type="predicted"/>
<accession>A0A8X7U9W2</accession>
<feature type="compositionally biased region" description="Acidic residues" evidence="1">
    <location>
        <begin position="245"/>
        <end position="256"/>
    </location>
</feature>
<protein>
    <submittedName>
        <fullName evidence="3">Uncharacterized protein</fullName>
    </submittedName>
</protein>
<dbReference type="EMBL" id="JAAMPC010000013">
    <property type="protein sequence ID" value="KAG2269611.1"/>
    <property type="molecule type" value="Genomic_DNA"/>
</dbReference>
<feature type="compositionally biased region" description="Basic and acidic residues" evidence="1">
    <location>
        <begin position="203"/>
        <end position="220"/>
    </location>
</feature>
<feature type="signal peptide" evidence="2">
    <location>
        <begin position="1"/>
        <end position="18"/>
    </location>
</feature>